<protein>
    <submittedName>
        <fullName evidence="1">Uncharacterized protein</fullName>
    </submittedName>
</protein>
<dbReference type="Pfam" id="PF26620">
    <property type="entry name" value="DUF8197"/>
    <property type="match status" value="1"/>
</dbReference>
<reference evidence="1 2" key="1">
    <citation type="submission" date="2015-11" db="EMBL/GenBank/DDBJ databases">
        <title>Genomic analysis of 38 Legionella species identifies large and diverse effector repertoires.</title>
        <authorList>
            <person name="Burstein D."/>
            <person name="Amaro F."/>
            <person name="Zusman T."/>
            <person name="Lifshitz Z."/>
            <person name="Cohen O."/>
            <person name="Gilbert J.A."/>
            <person name="Pupko T."/>
            <person name="Shuman H.A."/>
            <person name="Segal G."/>
        </authorList>
    </citation>
    <scope>NUCLEOTIDE SEQUENCE [LARGE SCALE GENOMIC DNA]</scope>
    <source>
        <strain evidence="1 2">ATCC 49508</strain>
    </source>
</reference>
<gene>
    <name evidence="1" type="ORF">Lwor_0868</name>
</gene>
<keyword evidence="2" id="KW-1185">Reference proteome</keyword>
<dbReference type="InterPro" id="IPR058059">
    <property type="entry name" value="PA3496-like"/>
</dbReference>
<evidence type="ECO:0000313" key="2">
    <source>
        <dbReference type="Proteomes" id="UP000054662"/>
    </source>
</evidence>
<dbReference type="AlphaFoldDB" id="A0A0W1AIQ5"/>
<organism evidence="1 2">
    <name type="scientific">Legionella worsleiensis</name>
    <dbReference type="NCBI Taxonomy" id="45076"/>
    <lineage>
        <taxon>Bacteria</taxon>
        <taxon>Pseudomonadati</taxon>
        <taxon>Pseudomonadota</taxon>
        <taxon>Gammaproteobacteria</taxon>
        <taxon>Legionellales</taxon>
        <taxon>Legionellaceae</taxon>
        <taxon>Legionella</taxon>
    </lineage>
</organism>
<evidence type="ECO:0000313" key="1">
    <source>
        <dbReference type="EMBL" id="KTD81190.1"/>
    </source>
</evidence>
<dbReference type="InterPro" id="IPR058510">
    <property type="entry name" value="DUF8197"/>
</dbReference>
<dbReference type="NCBIfam" id="NF046101">
    <property type="entry name" value="PA3496_fam"/>
    <property type="match status" value="1"/>
</dbReference>
<sequence length="74" mass="8653">MLQLLLQKLEFNGLAKEMAVSTRDFDDFDTDIEDVNDVAPIIPEPSPSTKLERRRKIEDLFEEKRLREELAEFG</sequence>
<name>A0A0W1AIQ5_9GAMM</name>
<proteinExistence type="predicted"/>
<dbReference type="PATRIC" id="fig|45076.6.peg.942"/>
<comment type="caution">
    <text evidence="1">The sequence shown here is derived from an EMBL/GenBank/DDBJ whole genome shotgun (WGS) entry which is preliminary data.</text>
</comment>
<dbReference type="EMBL" id="LNZC01000007">
    <property type="protein sequence ID" value="KTD81190.1"/>
    <property type="molecule type" value="Genomic_DNA"/>
</dbReference>
<dbReference type="Proteomes" id="UP000054662">
    <property type="component" value="Unassembled WGS sequence"/>
</dbReference>
<accession>A0A0W1AIQ5</accession>